<keyword evidence="2" id="KW-1133">Transmembrane helix</keyword>
<dbReference type="RefSeq" id="WP_183979395.1">
    <property type="nucleotide sequence ID" value="NZ_JACHEB010000009.1"/>
</dbReference>
<comment type="caution">
    <text evidence="4">The sequence shown here is derived from an EMBL/GenBank/DDBJ whole genome shotgun (WGS) entry which is preliminary data.</text>
</comment>
<accession>A0A9X0QGU8</accession>
<dbReference type="Proteomes" id="UP000535182">
    <property type="component" value="Unassembled WGS sequence"/>
</dbReference>
<keyword evidence="2" id="KW-0472">Membrane</keyword>
<evidence type="ECO:0000256" key="2">
    <source>
        <dbReference type="SAM" id="Phobius"/>
    </source>
</evidence>
<dbReference type="EMBL" id="JACHEB010000009">
    <property type="protein sequence ID" value="MBB5330183.1"/>
    <property type="molecule type" value="Genomic_DNA"/>
</dbReference>
<dbReference type="Pfam" id="PF07228">
    <property type="entry name" value="SpoIIE"/>
    <property type="match status" value="1"/>
</dbReference>
<name>A0A9X0QGU8_9BACT</name>
<feature type="transmembrane region" description="Helical" evidence="2">
    <location>
        <begin position="54"/>
        <end position="77"/>
    </location>
</feature>
<evidence type="ECO:0000259" key="3">
    <source>
        <dbReference type="SMART" id="SM00331"/>
    </source>
</evidence>
<evidence type="ECO:0000256" key="1">
    <source>
        <dbReference type="ARBA" id="ARBA00022801"/>
    </source>
</evidence>
<dbReference type="SMART" id="SM00331">
    <property type="entry name" value="PP2C_SIG"/>
    <property type="match status" value="1"/>
</dbReference>
<dbReference type="SUPFAM" id="SSF81606">
    <property type="entry name" value="PP2C-like"/>
    <property type="match status" value="1"/>
</dbReference>
<sequence length="380" mass="41481">MAFLRSNKSTAEYKQQVETEEIKTTGLLNLVVVLAVVSVAYTDWIVVANISLGYLYVLPIALSAFINPLPITIGLAVLGTILSEFFGPAGDDTHVRIIRFFISLAGFLIVGFLVSLIAKQRARLAAEVRRQRDEYESDLLLAAQVQRQVLPRAPIVPGLELAAFMQTARLLGGDYYDFFQISDEIVDVVIADVSGKGAAASLLMPSLAVALRLRAHELSGPAAILKDLDECLKQITRPATFVTMFYARFNTKLRTLEYANGGHNPPLLLRPQTGESLLLENAGPIMGILPSAEFSNTLISLKANDVITLFTDGVTEQENESEEQFSLDRLKALVLSEEDKPATTLVTDISEAVASFAGTKEQEDDLTVVIVKVLPDQREG</sequence>
<keyword evidence="1 4" id="KW-0378">Hydrolase</keyword>
<keyword evidence="5" id="KW-1185">Reference proteome</keyword>
<dbReference type="Gene3D" id="3.60.40.10">
    <property type="entry name" value="PPM-type phosphatase domain"/>
    <property type="match status" value="1"/>
</dbReference>
<dbReference type="PANTHER" id="PTHR43156:SF2">
    <property type="entry name" value="STAGE II SPORULATION PROTEIN E"/>
    <property type="match status" value="1"/>
</dbReference>
<organism evidence="4 5">
    <name type="scientific">Tunturiibacter gelidiferens</name>
    <dbReference type="NCBI Taxonomy" id="3069689"/>
    <lineage>
        <taxon>Bacteria</taxon>
        <taxon>Pseudomonadati</taxon>
        <taxon>Acidobacteriota</taxon>
        <taxon>Terriglobia</taxon>
        <taxon>Terriglobales</taxon>
        <taxon>Acidobacteriaceae</taxon>
        <taxon>Tunturiibacter</taxon>
    </lineage>
</organism>
<gene>
    <name evidence="4" type="ORF">HDF14_003816</name>
</gene>
<dbReference type="InterPro" id="IPR036457">
    <property type="entry name" value="PPM-type-like_dom_sf"/>
</dbReference>
<protein>
    <submittedName>
        <fullName evidence="4">Sigma-B regulation protein RsbU (Phosphoserine phosphatase)</fullName>
        <ecNumber evidence="4">3.1.3.3</ecNumber>
    </submittedName>
</protein>
<feature type="transmembrane region" description="Helical" evidence="2">
    <location>
        <begin position="27"/>
        <end position="47"/>
    </location>
</feature>
<feature type="transmembrane region" description="Helical" evidence="2">
    <location>
        <begin position="97"/>
        <end position="118"/>
    </location>
</feature>
<proteinExistence type="predicted"/>
<dbReference type="InterPro" id="IPR052016">
    <property type="entry name" value="Bact_Sigma-Reg"/>
</dbReference>
<reference evidence="4 5" key="1">
    <citation type="submission" date="2020-08" db="EMBL/GenBank/DDBJ databases">
        <title>Genomic Encyclopedia of Type Strains, Phase IV (KMG-V): Genome sequencing to study the core and pangenomes of soil and plant-associated prokaryotes.</title>
        <authorList>
            <person name="Whitman W."/>
        </authorList>
    </citation>
    <scope>NUCLEOTIDE SEQUENCE [LARGE SCALE GENOMIC DNA]</scope>
    <source>
        <strain evidence="4 5">X5P2</strain>
    </source>
</reference>
<dbReference type="PANTHER" id="PTHR43156">
    <property type="entry name" value="STAGE II SPORULATION PROTEIN E-RELATED"/>
    <property type="match status" value="1"/>
</dbReference>
<dbReference type="GO" id="GO:0016791">
    <property type="term" value="F:phosphatase activity"/>
    <property type="evidence" value="ECO:0007669"/>
    <property type="project" value="TreeGrafter"/>
</dbReference>
<keyword evidence="2" id="KW-0812">Transmembrane</keyword>
<dbReference type="AlphaFoldDB" id="A0A9X0QGU8"/>
<evidence type="ECO:0000313" key="4">
    <source>
        <dbReference type="EMBL" id="MBB5330183.1"/>
    </source>
</evidence>
<feature type="domain" description="PPM-type phosphatase" evidence="3">
    <location>
        <begin position="156"/>
        <end position="373"/>
    </location>
</feature>
<evidence type="ECO:0000313" key="5">
    <source>
        <dbReference type="Proteomes" id="UP000535182"/>
    </source>
</evidence>
<dbReference type="InterPro" id="IPR001932">
    <property type="entry name" value="PPM-type_phosphatase-like_dom"/>
</dbReference>
<dbReference type="EC" id="3.1.3.3" evidence="4"/>